<keyword evidence="1" id="KW-0732">Signal</keyword>
<dbReference type="AlphaFoldDB" id="A0AAN4VUT4"/>
<name>A0AAN4VUT4_9BACT</name>
<organism evidence="2 3">
    <name type="scientific">Persicobacter diffluens</name>
    <dbReference type="NCBI Taxonomy" id="981"/>
    <lineage>
        <taxon>Bacteria</taxon>
        <taxon>Pseudomonadati</taxon>
        <taxon>Bacteroidota</taxon>
        <taxon>Cytophagia</taxon>
        <taxon>Cytophagales</taxon>
        <taxon>Persicobacteraceae</taxon>
        <taxon>Persicobacter</taxon>
    </lineage>
</organism>
<dbReference type="EMBL" id="BQKE01000001">
    <property type="protein sequence ID" value="GJM60113.1"/>
    <property type="molecule type" value="Genomic_DNA"/>
</dbReference>
<evidence type="ECO:0000256" key="1">
    <source>
        <dbReference type="SAM" id="SignalP"/>
    </source>
</evidence>
<evidence type="ECO:0000313" key="3">
    <source>
        <dbReference type="Proteomes" id="UP001310022"/>
    </source>
</evidence>
<proteinExistence type="predicted"/>
<sequence>MAGRGLFLFLFLCGMSVNISMVQAQRLSDRTNATAFRSSKELRKKHQSSTKVYPVIIKKNTQNTLNGNPCFTEETRKMGFEYLVMPKGTAPYKNEWSRFWRNFGVKTKLCFTRGPWWKATLNKKYKDCQYQTGDYTPHF</sequence>
<feature type="signal peptide" evidence="1">
    <location>
        <begin position="1"/>
        <end position="24"/>
    </location>
</feature>
<protein>
    <submittedName>
        <fullName evidence="2">Uncharacterized protein</fullName>
    </submittedName>
</protein>
<accession>A0AAN4VUT4</accession>
<feature type="chain" id="PRO_5043021713" evidence="1">
    <location>
        <begin position="25"/>
        <end position="139"/>
    </location>
</feature>
<evidence type="ECO:0000313" key="2">
    <source>
        <dbReference type="EMBL" id="GJM60113.1"/>
    </source>
</evidence>
<keyword evidence="3" id="KW-1185">Reference proteome</keyword>
<comment type="caution">
    <text evidence="2">The sequence shown here is derived from an EMBL/GenBank/DDBJ whole genome shotgun (WGS) entry which is preliminary data.</text>
</comment>
<reference evidence="2 3" key="1">
    <citation type="submission" date="2021-12" db="EMBL/GenBank/DDBJ databases">
        <title>Genome sequencing of bacteria with rrn-lacking chromosome and rrn-plasmid.</title>
        <authorList>
            <person name="Anda M."/>
            <person name="Iwasaki W."/>
        </authorList>
    </citation>
    <scope>NUCLEOTIDE SEQUENCE [LARGE SCALE GENOMIC DNA]</scope>
    <source>
        <strain evidence="2 3">NBRC 15940</strain>
    </source>
</reference>
<dbReference type="Proteomes" id="UP001310022">
    <property type="component" value="Unassembled WGS sequence"/>
</dbReference>
<gene>
    <name evidence="2" type="ORF">PEDI_06650</name>
</gene>